<comment type="similarity">
    <text evidence="5 11">Belongs to the purine/pyrimidine phosphoribosyltransferase family.</text>
</comment>
<comment type="pathway">
    <text evidence="4 11">Purine metabolism; AMP biosynthesis via salvage pathway; AMP from adenine: step 1/1.</text>
</comment>
<dbReference type="GO" id="GO:0044209">
    <property type="term" value="P:AMP salvage"/>
    <property type="evidence" value="ECO:0007669"/>
    <property type="project" value="UniProtKB-UniRule"/>
</dbReference>
<dbReference type="EMBL" id="DVLY01000169">
    <property type="protein sequence ID" value="HIT98509.1"/>
    <property type="molecule type" value="Genomic_DNA"/>
</dbReference>
<evidence type="ECO:0000256" key="5">
    <source>
        <dbReference type="ARBA" id="ARBA00008391"/>
    </source>
</evidence>
<keyword evidence="7 11" id="KW-0963">Cytoplasm</keyword>
<evidence type="ECO:0000259" key="12">
    <source>
        <dbReference type="Pfam" id="PF00156"/>
    </source>
</evidence>
<dbReference type="GO" id="GO:0016208">
    <property type="term" value="F:AMP binding"/>
    <property type="evidence" value="ECO:0007669"/>
    <property type="project" value="TreeGrafter"/>
</dbReference>
<feature type="domain" description="Phosphoribosyltransferase" evidence="12">
    <location>
        <begin position="44"/>
        <end position="149"/>
    </location>
</feature>
<comment type="catalytic activity">
    <reaction evidence="1 11">
        <text>AMP + diphosphate = 5-phospho-alpha-D-ribose 1-diphosphate + adenine</text>
        <dbReference type="Rhea" id="RHEA:16609"/>
        <dbReference type="ChEBI" id="CHEBI:16708"/>
        <dbReference type="ChEBI" id="CHEBI:33019"/>
        <dbReference type="ChEBI" id="CHEBI:58017"/>
        <dbReference type="ChEBI" id="CHEBI:456215"/>
        <dbReference type="EC" id="2.4.2.7"/>
    </reaction>
</comment>
<dbReference type="HAMAP" id="MF_00004">
    <property type="entry name" value="Aden_phosphoribosyltr"/>
    <property type="match status" value="1"/>
</dbReference>
<reference evidence="13" key="2">
    <citation type="journal article" date="2021" name="PeerJ">
        <title>Extensive microbial diversity within the chicken gut microbiome revealed by metagenomics and culture.</title>
        <authorList>
            <person name="Gilroy R."/>
            <person name="Ravi A."/>
            <person name="Getino M."/>
            <person name="Pursley I."/>
            <person name="Horton D.L."/>
            <person name="Alikhan N.F."/>
            <person name="Baker D."/>
            <person name="Gharbi K."/>
            <person name="Hall N."/>
            <person name="Watson M."/>
            <person name="Adriaenssens E.M."/>
            <person name="Foster-Nyarko E."/>
            <person name="Jarju S."/>
            <person name="Secka A."/>
            <person name="Antonio M."/>
            <person name="Oren A."/>
            <person name="Chaudhuri R.R."/>
            <person name="La Ragione R."/>
            <person name="Hildebrand F."/>
            <person name="Pallen M.J."/>
        </authorList>
    </citation>
    <scope>NUCLEOTIDE SEQUENCE</scope>
    <source>
        <strain evidence="13">1383</strain>
    </source>
</reference>
<dbReference type="NCBIfam" id="NF002634">
    <property type="entry name" value="PRK02304.1-3"/>
    <property type="match status" value="1"/>
</dbReference>
<dbReference type="Pfam" id="PF00156">
    <property type="entry name" value="Pribosyltran"/>
    <property type="match status" value="1"/>
</dbReference>
<dbReference type="InterPro" id="IPR050054">
    <property type="entry name" value="UPRTase/APRTase"/>
</dbReference>
<keyword evidence="8 11" id="KW-0328">Glycosyltransferase</keyword>
<dbReference type="InterPro" id="IPR005764">
    <property type="entry name" value="Ade_phspho_trans"/>
</dbReference>
<comment type="subunit">
    <text evidence="11">Homodimer.</text>
</comment>
<dbReference type="AlphaFoldDB" id="A0A9D1KUJ4"/>
<comment type="function">
    <text evidence="2 11">Catalyzes a salvage reaction resulting in the formation of AMP, that is energically less costly than de novo synthesis.</text>
</comment>
<dbReference type="CDD" id="cd06223">
    <property type="entry name" value="PRTases_typeI"/>
    <property type="match status" value="1"/>
</dbReference>
<dbReference type="InterPro" id="IPR029057">
    <property type="entry name" value="PRTase-like"/>
</dbReference>
<evidence type="ECO:0000256" key="3">
    <source>
        <dbReference type="ARBA" id="ARBA00004496"/>
    </source>
</evidence>
<comment type="subcellular location">
    <subcellularLocation>
        <location evidence="3 11">Cytoplasm</location>
    </subcellularLocation>
</comment>
<dbReference type="EC" id="2.4.2.7" evidence="6 11"/>
<sequence>MKTDLRHYIRNIEDFPKPGVIFRDITPLLLDPRATSEALDQLCDHVKDLGITKVAAIESRGFFFGSLIAHRLGVGYIPVRKKGKLPFSTLSVTYDLEYGTDTLEIHTDAIAPGDRVLIHDDVLATGGTARAAVELIEKAGGQVVLLSFLMELKALGGLEKLSGHPVKCLMDF</sequence>
<evidence type="ECO:0000256" key="7">
    <source>
        <dbReference type="ARBA" id="ARBA00022490"/>
    </source>
</evidence>
<evidence type="ECO:0000256" key="2">
    <source>
        <dbReference type="ARBA" id="ARBA00003968"/>
    </source>
</evidence>
<gene>
    <name evidence="11" type="primary">apt</name>
    <name evidence="13" type="ORF">IAC44_06705</name>
</gene>
<dbReference type="NCBIfam" id="NF002636">
    <property type="entry name" value="PRK02304.1-5"/>
    <property type="match status" value="1"/>
</dbReference>
<dbReference type="InterPro" id="IPR000836">
    <property type="entry name" value="PRTase_dom"/>
</dbReference>
<evidence type="ECO:0000256" key="8">
    <source>
        <dbReference type="ARBA" id="ARBA00022676"/>
    </source>
</evidence>
<evidence type="ECO:0000256" key="10">
    <source>
        <dbReference type="ARBA" id="ARBA00022726"/>
    </source>
</evidence>
<accession>A0A9D1KUJ4</accession>
<evidence type="ECO:0000256" key="9">
    <source>
        <dbReference type="ARBA" id="ARBA00022679"/>
    </source>
</evidence>
<name>A0A9D1KUJ4_9FLAO</name>
<dbReference type="PANTHER" id="PTHR32315:SF3">
    <property type="entry name" value="ADENINE PHOSPHORIBOSYLTRANSFERASE"/>
    <property type="match status" value="1"/>
</dbReference>
<reference evidence="13" key="1">
    <citation type="submission" date="2020-10" db="EMBL/GenBank/DDBJ databases">
        <authorList>
            <person name="Gilroy R."/>
        </authorList>
    </citation>
    <scope>NUCLEOTIDE SEQUENCE</scope>
    <source>
        <strain evidence="13">1383</strain>
    </source>
</reference>
<evidence type="ECO:0000256" key="1">
    <source>
        <dbReference type="ARBA" id="ARBA00000868"/>
    </source>
</evidence>
<dbReference type="Gene3D" id="3.40.50.2020">
    <property type="match status" value="1"/>
</dbReference>
<dbReference type="FunFam" id="3.40.50.2020:FF:000021">
    <property type="entry name" value="Adenine phosphoribosyltransferase"/>
    <property type="match status" value="1"/>
</dbReference>
<dbReference type="GO" id="GO:0006166">
    <property type="term" value="P:purine ribonucleoside salvage"/>
    <property type="evidence" value="ECO:0007669"/>
    <property type="project" value="UniProtKB-UniRule"/>
</dbReference>
<keyword evidence="10 11" id="KW-0660">Purine salvage</keyword>
<organism evidence="13 14">
    <name type="scientific">Candidatus Merdimorpha stercoravium</name>
    <dbReference type="NCBI Taxonomy" id="2840863"/>
    <lineage>
        <taxon>Bacteria</taxon>
        <taxon>Pseudomonadati</taxon>
        <taxon>Bacteroidota</taxon>
        <taxon>Flavobacteriia</taxon>
        <taxon>Flavobacteriales</taxon>
        <taxon>Candidatus Merdimorpha</taxon>
    </lineage>
</organism>
<dbReference type="NCBIfam" id="TIGR01090">
    <property type="entry name" value="apt"/>
    <property type="match status" value="1"/>
</dbReference>
<evidence type="ECO:0000313" key="14">
    <source>
        <dbReference type="Proteomes" id="UP000824161"/>
    </source>
</evidence>
<protein>
    <recommendedName>
        <fullName evidence="6 11">Adenine phosphoribosyltransferase</fullName>
        <shortName evidence="11">APRT</shortName>
        <ecNumber evidence="6 11">2.4.2.7</ecNumber>
    </recommendedName>
</protein>
<dbReference type="GO" id="GO:0003999">
    <property type="term" value="F:adenine phosphoribosyltransferase activity"/>
    <property type="evidence" value="ECO:0007669"/>
    <property type="project" value="UniProtKB-UniRule"/>
</dbReference>
<dbReference type="GO" id="GO:0005737">
    <property type="term" value="C:cytoplasm"/>
    <property type="evidence" value="ECO:0007669"/>
    <property type="project" value="UniProtKB-SubCell"/>
</dbReference>
<keyword evidence="9 11" id="KW-0808">Transferase</keyword>
<dbReference type="Proteomes" id="UP000824161">
    <property type="component" value="Unassembled WGS sequence"/>
</dbReference>
<dbReference type="PANTHER" id="PTHR32315">
    <property type="entry name" value="ADENINE PHOSPHORIBOSYLTRANSFERASE"/>
    <property type="match status" value="1"/>
</dbReference>
<evidence type="ECO:0000313" key="13">
    <source>
        <dbReference type="EMBL" id="HIT98509.1"/>
    </source>
</evidence>
<proteinExistence type="inferred from homology"/>
<dbReference type="GO" id="GO:0002055">
    <property type="term" value="F:adenine binding"/>
    <property type="evidence" value="ECO:0007669"/>
    <property type="project" value="TreeGrafter"/>
</dbReference>
<evidence type="ECO:0000256" key="11">
    <source>
        <dbReference type="HAMAP-Rule" id="MF_00004"/>
    </source>
</evidence>
<dbReference type="GO" id="GO:0006168">
    <property type="term" value="P:adenine salvage"/>
    <property type="evidence" value="ECO:0007669"/>
    <property type="project" value="InterPro"/>
</dbReference>
<evidence type="ECO:0000256" key="6">
    <source>
        <dbReference type="ARBA" id="ARBA00011893"/>
    </source>
</evidence>
<comment type="caution">
    <text evidence="13">The sequence shown here is derived from an EMBL/GenBank/DDBJ whole genome shotgun (WGS) entry which is preliminary data.</text>
</comment>
<evidence type="ECO:0000256" key="4">
    <source>
        <dbReference type="ARBA" id="ARBA00004659"/>
    </source>
</evidence>
<dbReference type="SUPFAM" id="SSF53271">
    <property type="entry name" value="PRTase-like"/>
    <property type="match status" value="1"/>
</dbReference>